<accession>A0ABR3R3L0</accession>
<feature type="domain" description="DUF6697" evidence="2">
    <location>
        <begin position="265"/>
        <end position="519"/>
    </location>
</feature>
<feature type="region of interest" description="Disordered" evidence="1">
    <location>
        <begin position="1"/>
        <end position="23"/>
    </location>
</feature>
<sequence length="528" mass="58585">MADHNPTANLNPSAGAFTPASGHQVSPFSKLELQYRVEDLEREQACSRAEISDLKTLYHTLRTEMDTLKKGGTNATVGPFRDQINSRFTIALDALNEEANGGAMLPQNGCCNNANGSQKKPYGTTVPPDLRSQTASSVPPHLRRKPGSDFVSVAPHLRNGAADGLSGKSSEVKPGLSNASNPLVTDGNVDTLETERCNQKSTMEHELTPPLSPKTLDVQLSTAVQVLSLPKVDVLEQPWKPQYIASLPELDPTISSKIPSTPMSFSGDFLRNHLGGIIWGPGLVFIPPPQPSILPDRVYYTVDPTHDPHLPSAPGQHGAKLVPFFNIAPEDNLDFDLPEDYDSSSNVPLFVLQDVPGPDGKTRKRYVYYGHYTQSRWSDKLDYDRMVDCVPTSVREYWAEELSASGRPEWVSDALRKHFCPAPAYHGALPAVAEDEGGSVAEEEMAAREEKVARDVNRHVKLLRVWKKEADMRTSLIRKDFILTAFDRADADDPAALRLWWEYLECVDWRVDFYNTLVTLQSRNSSYF</sequence>
<keyword evidence="4" id="KW-1185">Reference proteome</keyword>
<comment type="caution">
    <text evidence="3">The sequence shown here is derived from an EMBL/GenBank/DDBJ whole genome shotgun (WGS) entry which is preliminary data.</text>
</comment>
<evidence type="ECO:0000313" key="3">
    <source>
        <dbReference type="EMBL" id="KAL1598724.1"/>
    </source>
</evidence>
<feature type="region of interest" description="Disordered" evidence="1">
    <location>
        <begin position="115"/>
        <end position="147"/>
    </location>
</feature>
<feature type="region of interest" description="Disordered" evidence="1">
    <location>
        <begin position="159"/>
        <end position="187"/>
    </location>
</feature>
<protein>
    <recommendedName>
        <fullName evidence="2">DUF6697 domain-containing protein</fullName>
    </recommendedName>
</protein>
<proteinExistence type="predicted"/>
<dbReference type="Pfam" id="PF20411">
    <property type="entry name" value="DUF6697"/>
    <property type="match status" value="1"/>
</dbReference>
<dbReference type="Proteomes" id="UP001521785">
    <property type="component" value="Unassembled WGS sequence"/>
</dbReference>
<evidence type="ECO:0000313" key="4">
    <source>
        <dbReference type="Proteomes" id="UP001521785"/>
    </source>
</evidence>
<reference evidence="3 4" key="1">
    <citation type="submission" date="2024-02" db="EMBL/GenBank/DDBJ databases">
        <title>De novo assembly and annotation of 12 fungi associated with fruit tree decline syndrome in Ontario, Canada.</title>
        <authorList>
            <person name="Sulman M."/>
            <person name="Ellouze W."/>
            <person name="Ilyukhin E."/>
        </authorList>
    </citation>
    <scope>NUCLEOTIDE SEQUENCE [LARGE SCALE GENOMIC DNA]</scope>
    <source>
        <strain evidence="3 4">M42-189</strain>
    </source>
</reference>
<evidence type="ECO:0000256" key="1">
    <source>
        <dbReference type="SAM" id="MobiDB-lite"/>
    </source>
</evidence>
<dbReference type="InterPro" id="IPR046520">
    <property type="entry name" value="DUF6697"/>
</dbReference>
<dbReference type="EMBL" id="JAKJXO020000011">
    <property type="protein sequence ID" value="KAL1598724.1"/>
    <property type="molecule type" value="Genomic_DNA"/>
</dbReference>
<name>A0ABR3R3L0_9PLEO</name>
<gene>
    <name evidence="3" type="ORF">SLS60_007865</name>
</gene>
<organism evidence="3 4">
    <name type="scientific">Paraconiothyrium brasiliense</name>
    <dbReference type="NCBI Taxonomy" id="300254"/>
    <lineage>
        <taxon>Eukaryota</taxon>
        <taxon>Fungi</taxon>
        <taxon>Dikarya</taxon>
        <taxon>Ascomycota</taxon>
        <taxon>Pezizomycotina</taxon>
        <taxon>Dothideomycetes</taxon>
        <taxon>Pleosporomycetidae</taxon>
        <taxon>Pleosporales</taxon>
        <taxon>Massarineae</taxon>
        <taxon>Didymosphaeriaceae</taxon>
        <taxon>Paraconiothyrium</taxon>
    </lineage>
</organism>
<feature type="compositionally biased region" description="Polar residues" evidence="1">
    <location>
        <begin position="1"/>
        <end position="12"/>
    </location>
</feature>
<evidence type="ECO:0000259" key="2">
    <source>
        <dbReference type="Pfam" id="PF20411"/>
    </source>
</evidence>